<proteinExistence type="predicted"/>
<dbReference type="AlphaFoldDB" id="A0A7S1I0X7"/>
<dbReference type="EMBL" id="HBGA01021981">
    <property type="protein sequence ID" value="CAD8997416.1"/>
    <property type="molecule type" value="Transcribed_RNA"/>
</dbReference>
<organism evidence="1">
    <name type="scientific">Eutreptiella gymnastica</name>
    <dbReference type="NCBI Taxonomy" id="73025"/>
    <lineage>
        <taxon>Eukaryota</taxon>
        <taxon>Discoba</taxon>
        <taxon>Euglenozoa</taxon>
        <taxon>Euglenida</taxon>
        <taxon>Spirocuta</taxon>
        <taxon>Euglenophyceae</taxon>
        <taxon>Eutreptiales</taxon>
        <taxon>Eutreptiaceae</taxon>
        <taxon>Eutreptiella</taxon>
    </lineage>
</organism>
<sequence length="108" mass="11621">MAHPWSGCGVHSSACTAPPSSWTVMCVKKRAVQGRSSMLGSRGWEGPPAKLVRHVPSHCRLSLARRRWVRKSRGWHAEGGPLPAGALDSILGMPPLRPGLLQLQDGVP</sequence>
<protein>
    <submittedName>
        <fullName evidence="1">Uncharacterized protein</fullName>
    </submittedName>
</protein>
<reference evidence="1" key="1">
    <citation type="submission" date="2021-01" db="EMBL/GenBank/DDBJ databases">
        <authorList>
            <person name="Corre E."/>
            <person name="Pelletier E."/>
            <person name="Niang G."/>
            <person name="Scheremetjew M."/>
            <person name="Finn R."/>
            <person name="Kale V."/>
            <person name="Holt S."/>
            <person name="Cochrane G."/>
            <person name="Meng A."/>
            <person name="Brown T."/>
            <person name="Cohen L."/>
        </authorList>
    </citation>
    <scope>NUCLEOTIDE SEQUENCE</scope>
    <source>
        <strain evidence="1">NIES-381</strain>
    </source>
</reference>
<gene>
    <name evidence="1" type="ORF">EGYM00392_LOCUS8481</name>
</gene>
<accession>A0A7S1I0X7</accession>
<evidence type="ECO:0000313" key="1">
    <source>
        <dbReference type="EMBL" id="CAD8997416.1"/>
    </source>
</evidence>
<name>A0A7S1I0X7_9EUGL</name>